<reference evidence="6 7" key="2">
    <citation type="submission" date="2018-08" db="EMBL/GenBank/DDBJ databases">
        <title>A genome reference for cultivated species of the human gut microbiota.</title>
        <authorList>
            <person name="Zou Y."/>
            <person name="Xue W."/>
            <person name="Luo G."/>
        </authorList>
    </citation>
    <scope>NUCLEOTIDE SEQUENCE [LARGE SCALE GENOMIC DNA]</scope>
    <source>
        <strain evidence="4 7">AM27-11</strain>
        <strain evidence="3 6">AM42-1AC</strain>
    </source>
</reference>
<feature type="domain" description="DUF7674" evidence="1">
    <location>
        <begin position="10"/>
        <end position="109"/>
    </location>
</feature>
<protein>
    <submittedName>
        <fullName evidence="3">Resolvase</fullName>
    </submittedName>
</protein>
<evidence type="ECO:0000313" key="5">
    <source>
        <dbReference type="Proteomes" id="UP000095453"/>
    </source>
</evidence>
<reference evidence="2 5" key="1">
    <citation type="submission" date="2015-09" db="EMBL/GenBank/DDBJ databases">
        <authorList>
            <consortium name="Pathogen Informatics"/>
        </authorList>
    </citation>
    <scope>NUCLEOTIDE SEQUENCE [LARGE SCALE GENOMIC DNA]</scope>
    <source>
        <strain evidence="2 5">2789STDY5608887</strain>
    </source>
</reference>
<gene>
    <name evidence="4" type="ORF">DW707_17350</name>
    <name evidence="3" type="ORF">DW914_18390</name>
    <name evidence="2" type="ORF">ERS852444_02086</name>
</gene>
<dbReference type="EMBL" id="CYXX01000015">
    <property type="protein sequence ID" value="CUN14476.1"/>
    <property type="molecule type" value="Genomic_DNA"/>
</dbReference>
<dbReference type="RefSeq" id="WP_055169671.1">
    <property type="nucleotide sequence ID" value="NZ_CABJFX010000057.1"/>
</dbReference>
<sequence length="121" mass="14099">MIIDDFLKQMTIYFPTIKKDLDEHIQEFGERLDTIVIEDIIMPEIIELLEKDADTKKLKVIFDYFEDVCINSDDYLNNVFSITALEILGNDKNILEKAKKYMGPITIKLQREADIAIGRQV</sequence>
<evidence type="ECO:0000259" key="1">
    <source>
        <dbReference type="Pfam" id="PF24722"/>
    </source>
</evidence>
<dbReference type="InterPro" id="IPR056091">
    <property type="entry name" value="DUF7674"/>
</dbReference>
<dbReference type="AlphaFoldDB" id="A0A173UJF0"/>
<evidence type="ECO:0000313" key="6">
    <source>
        <dbReference type="Proteomes" id="UP000283492"/>
    </source>
</evidence>
<dbReference type="Pfam" id="PF24722">
    <property type="entry name" value="DUF7674"/>
    <property type="match status" value="1"/>
</dbReference>
<accession>A0A173UJF0</accession>
<dbReference type="EMBL" id="QSFX01000057">
    <property type="protein sequence ID" value="RHA82384.1"/>
    <property type="molecule type" value="Genomic_DNA"/>
</dbReference>
<evidence type="ECO:0000313" key="7">
    <source>
        <dbReference type="Proteomes" id="UP000286271"/>
    </source>
</evidence>
<name>A0A173UJF0_9FIRM</name>
<dbReference type="EMBL" id="QSKW01000049">
    <property type="protein sequence ID" value="RHE90517.1"/>
    <property type="molecule type" value="Genomic_DNA"/>
</dbReference>
<dbReference type="Proteomes" id="UP000095453">
    <property type="component" value="Unassembled WGS sequence"/>
</dbReference>
<organism evidence="2 5">
    <name type="scientific">Roseburia inulinivorans</name>
    <dbReference type="NCBI Taxonomy" id="360807"/>
    <lineage>
        <taxon>Bacteria</taxon>
        <taxon>Bacillati</taxon>
        <taxon>Bacillota</taxon>
        <taxon>Clostridia</taxon>
        <taxon>Lachnospirales</taxon>
        <taxon>Lachnospiraceae</taxon>
        <taxon>Roseburia</taxon>
    </lineage>
</organism>
<dbReference type="Proteomes" id="UP000283492">
    <property type="component" value="Unassembled WGS sequence"/>
</dbReference>
<evidence type="ECO:0000313" key="4">
    <source>
        <dbReference type="EMBL" id="RHE90517.1"/>
    </source>
</evidence>
<proteinExistence type="predicted"/>
<evidence type="ECO:0000313" key="3">
    <source>
        <dbReference type="EMBL" id="RHA82384.1"/>
    </source>
</evidence>
<evidence type="ECO:0000313" key="2">
    <source>
        <dbReference type="EMBL" id="CUN14476.1"/>
    </source>
</evidence>
<dbReference type="Proteomes" id="UP000286271">
    <property type="component" value="Unassembled WGS sequence"/>
</dbReference>